<keyword evidence="4 6" id="KW-1133">Transmembrane helix</keyword>
<evidence type="ECO:0000256" key="4">
    <source>
        <dbReference type="ARBA" id="ARBA00022989"/>
    </source>
</evidence>
<feature type="transmembrane region" description="Helical" evidence="6">
    <location>
        <begin position="93"/>
        <end position="117"/>
    </location>
</feature>
<dbReference type="Pfam" id="PF07690">
    <property type="entry name" value="MFS_1"/>
    <property type="match status" value="1"/>
</dbReference>
<keyword evidence="8" id="KW-1185">Reference proteome</keyword>
<feature type="transmembrane region" description="Helical" evidence="6">
    <location>
        <begin position="248"/>
        <end position="266"/>
    </location>
</feature>
<dbReference type="InterPro" id="IPR001958">
    <property type="entry name" value="Tet-R_TetA/multi-R_MdtG-like"/>
</dbReference>
<evidence type="ECO:0008006" key="9">
    <source>
        <dbReference type="Google" id="ProtNLM"/>
    </source>
</evidence>
<feature type="transmembrane region" description="Helical" evidence="6">
    <location>
        <begin position="175"/>
        <end position="192"/>
    </location>
</feature>
<gene>
    <name evidence="7" type="ORF">HK103_001220</name>
</gene>
<evidence type="ECO:0000256" key="3">
    <source>
        <dbReference type="ARBA" id="ARBA00022692"/>
    </source>
</evidence>
<name>A0AAD5UMM2_9FUNG</name>
<dbReference type="PANTHER" id="PTHR23504:SF117">
    <property type="entry name" value="MAJOR FACILITATOR SUPERFAMILY PROTEIN"/>
    <property type="match status" value="1"/>
</dbReference>
<dbReference type="InterPro" id="IPR036259">
    <property type="entry name" value="MFS_trans_sf"/>
</dbReference>
<proteinExistence type="predicted"/>
<feature type="transmembrane region" description="Helical" evidence="6">
    <location>
        <begin position="278"/>
        <end position="306"/>
    </location>
</feature>
<dbReference type="SUPFAM" id="SSF103473">
    <property type="entry name" value="MFS general substrate transporter"/>
    <property type="match status" value="1"/>
</dbReference>
<dbReference type="EMBL" id="JADGKB010000013">
    <property type="protein sequence ID" value="KAJ3260144.1"/>
    <property type="molecule type" value="Genomic_DNA"/>
</dbReference>
<evidence type="ECO:0000256" key="5">
    <source>
        <dbReference type="ARBA" id="ARBA00023136"/>
    </source>
</evidence>
<dbReference type="PRINTS" id="PR01035">
    <property type="entry name" value="TCRTETA"/>
</dbReference>
<evidence type="ECO:0000313" key="7">
    <source>
        <dbReference type="EMBL" id="KAJ3260144.1"/>
    </source>
</evidence>
<dbReference type="GO" id="GO:0022857">
    <property type="term" value="F:transmembrane transporter activity"/>
    <property type="evidence" value="ECO:0007669"/>
    <property type="project" value="InterPro"/>
</dbReference>
<reference evidence="7" key="1">
    <citation type="submission" date="2020-05" db="EMBL/GenBank/DDBJ databases">
        <title>Phylogenomic resolution of chytrid fungi.</title>
        <authorList>
            <person name="Stajich J.E."/>
            <person name="Amses K."/>
            <person name="Simmons R."/>
            <person name="Seto K."/>
            <person name="Myers J."/>
            <person name="Bonds A."/>
            <person name="Quandt C.A."/>
            <person name="Barry K."/>
            <person name="Liu P."/>
            <person name="Grigoriev I."/>
            <person name="Longcore J.E."/>
            <person name="James T.Y."/>
        </authorList>
    </citation>
    <scope>NUCLEOTIDE SEQUENCE</scope>
    <source>
        <strain evidence="7">PLAUS21</strain>
    </source>
</reference>
<dbReference type="InterPro" id="IPR011701">
    <property type="entry name" value="MFS"/>
</dbReference>
<evidence type="ECO:0000313" key="8">
    <source>
        <dbReference type="Proteomes" id="UP001210925"/>
    </source>
</evidence>
<dbReference type="Gene3D" id="1.20.1250.20">
    <property type="entry name" value="MFS general substrate transporter like domains"/>
    <property type="match status" value="1"/>
</dbReference>
<keyword evidence="2" id="KW-0813">Transport</keyword>
<comment type="subcellular location">
    <subcellularLocation>
        <location evidence="1">Membrane</location>
        <topology evidence="1">Multi-pass membrane protein</topology>
    </subcellularLocation>
</comment>
<keyword evidence="3 6" id="KW-0812">Transmembrane</keyword>
<dbReference type="Proteomes" id="UP001210925">
    <property type="component" value="Unassembled WGS sequence"/>
</dbReference>
<dbReference type="AlphaFoldDB" id="A0AAD5UMM2"/>
<evidence type="ECO:0000256" key="1">
    <source>
        <dbReference type="ARBA" id="ARBA00004141"/>
    </source>
</evidence>
<accession>A0AAD5UMM2</accession>
<comment type="caution">
    <text evidence="7">The sequence shown here is derived from an EMBL/GenBank/DDBJ whole genome shotgun (WGS) entry which is preliminary data.</text>
</comment>
<sequence length="330" mass="36369">MTAFSFLSFGFSTSYTMAIVLRLINGSVNGIVGVCKTYLSEITDSTNQAKGFAFLGVMRGLGMIVGPIVGGFLCLPAEKYPQIFPKGSLFDMFPYALPCVVGWGIAMIGTLVGFFVLEETNQAAIASNKRAFFYTWFINRQEAAPLLQDQVDDSTTEIDAEPRLSIWQLVCMPRVYYSFILYTLTSFIYIQYDELFALWSRLPVSEGGLNFSSSDQGAAFAIGGFMLFFYQIFLFAPIEKALGCLKTFQTGLLLSLPAFIILPLISKYGMLHEGRVEYLMWTLVGVCNILRTVGGVQAFTSTFIMVSNSVTSNYRGQINGSAQSLGSIGR</sequence>
<dbReference type="PANTHER" id="PTHR23504">
    <property type="entry name" value="MAJOR FACILITATOR SUPERFAMILY DOMAIN-CONTAINING PROTEIN 10"/>
    <property type="match status" value="1"/>
</dbReference>
<feature type="transmembrane region" description="Helical" evidence="6">
    <location>
        <begin position="15"/>
        <end position="39"/>
    </location>
</feature>
<organism evidence="7 8">
    <name type="scientific">Boothiomyces macroporosus</name>
    <dbReference type="NCBI Taxonomy" id="261099"/>
    <lineage>
        <taxon>Eukaryota</taxon>
        <taxon>Fungi</taxon>
        <taxon>Fungi incertae sedis</taxon>
        <taxon>Chytridiomycota</taxon>
        <taxon>Chytridiomycota incertae sedis</taxon>
        <taxon>Chytridiomycetes</taxon>
        <taxon>Rhizophydiales</taxon>
        <taxon>Terramycetaceae</taxon>
        <taxon>Boothiomyces</taxon>
    </lineage>
</organism>
<keyword evidence="5 6" id="KW-0472">Membrane</keyword>
<evidence type="ECO:0000256" key="2">
    <source>
        <dbReference type="ARBA" id="ARBA00022448"/>
    </source>
</evidence>
<feature type="transmembrane region" description="Helical" evidence="6">
    <location>
        <begin position="51"/>
        <end position="73"/>
    </location>
</feature>
<protein>
    <recommendedName>
        <fullName evidence="9">Major facilitator superfamily (MFS) profile domain-containing protein</fullName>
    </recommendedName>
</protein>
<feature type="transmembrane region" description="Helical" evidence="6">
    <location>
        <begin position="217"/>
        <end position="236"/>
    </location>
</feature>
<dbReference type="GO" id="GO:0016020">
    <property type="term" value="C:membrane"/>
    <property type="evidence" value="ECO:0007669"/>
    <property type="project" value="UniProtKB-SubCell"/>
</dbReference>
<evidence type="ECO:0000256" key="6">
    <source>
        <dbReference type="SAM" id="Phobius"/>
    </source>
</evidence>